<evidence type="ECO:0000313" key="3">
    <source>
        <dbReference type="EMBL" id="CAF0728787.1"/>
    </source>
</evidence>
<accession>A0A813MXY0</accession>
<reference evidence="3" key="1">
    <citation type="submission" date="2021-02" db="EMBL/GenBank/DDBJ databases">
        <authorList>
            <person name="Nowell W R."/>
        </authorList>
    </citation>
    <scope>NUCLEOTIDE SEQUENCE</scope>
</reference>
<dbReference type="AlphaFoldDB" id="A0A813MXY0"/>
<evidence type="ECO:0000256" key="1">
    <source>
        <dbReference type="SAM" id="MobiDB-lite"/>
    </source>
</evidence>
<evidence type="ECO:0000256" key="2">
    <source>
        <dbReference type="SAM" id="Phobius"/>
    </source>
</evidence>
<gene>
    <name evidence="3" type="ORF">PYM288_LOCUS798</name>
</gene>
<evidence type="ECO:0000313" key="4">
    <source>
        <dbReference type="Proteomes" id="UP000663854"/>
    </source>
</evidence>
<protein>
    <submittedName>
        <fullName evidence="3">Uncharacterized protein</fullName>
    </submittedName>
</protein>
<sequence>MVKNKAALAANIAAINAGVSSSIKNSTTAPAKSFLSVVGNTAAIAATVALLIGAAYFISQYSSNTNKELAVADHKAQPEQPQLAPLSDGSHITEESTVATDSVAKPPLENKAFSPSQPTVTYSIISLNGHT</sequence>
<feature type="transmembrane region" description="Helical" evidence="2">
    <location>
        <begin position="38"/>
        <end position="58"/>
    </location>
</feature>
<name>A0A813MXY0_9BILA</name>
<proteinExistence type="predicted"/>
<dbReference type="EMBL" id="CAJNOH010000003">
    <property type="protein sequence ID" value="CAF0728787.1"/>
    <property type="molecule type" value="Genomic_DNA"/>
</dbReference>
<keyword evidence="2" id="KW-0812">Transmembrane</keyword>
<keyword evidence="2" id="KW-1133">Transmembrane helix</keyword>
<feature type="region of interest" description="Disordered" evidence="1">
    <location>
        <begin position="71"/>
        <end position="101"/>
    </location>
</feature>
<organism evidence="3 4">
    <name type="scientific">Rotaria sordida</name>
    <dbReference type="NCBI Taxonomy" id="392033"/>
    <lineage>
        <taxon>Eukaryota</taxon>
        <taxon>Metazoa</taxon>
        <taxon>Spiralia</taxon>
        <taxon>Gnathifera</taxon>
        <taxon>Rotifera</taxon>
        <taxon>Eurotatoria</taxon>
        <taxon>Bdelloidea</taxon>
        <taxon>Philodinida</taxon>
        <taxon>Philodinidae</taxon>
        <taxon>Rotaria</taxon>
    </lineage>
</organism>
<dbReference type="Proteomes" id="UP000663854">
    <property type="component" value="Unassembled WGS sequence"/>
</dbReference>
<comment type="caution">
    <text evidence="3">The sequence shown here is derived from an EMBL/GenBank/DDBJ whole genome shotgun (WGS) entry which is preliminary data.</text>
</comment>
<keyword evidence="2" id="KW-0472">Membrane</keyword>